<evidence type="ECO:0000256" key="21">
    <source>
        <dbReference type="ARBA" id="ARBA00049966"/>
    </source>
</evidence>
<evidence type="ECO:0000256" key="5">
    <source>
        <dbReference type="ARBA" id="ARBA00022676"/>
    </source>
</evidence>
<dbReference type="PANTHER" id="PTHR30474">
    <property type="entry name" value="CELL CYCLE PROTEIN"/>
    <property type="match status" value="1"/>
</dbReference>
<evidence type="ECO:0000256" key="1">
    <source>
        <dbReference type="ARBA" id="ARBA00004651"/>
    </source>
</evidence>
<evidence type="ECO:0000256" key="4">
    <source>
        <dbReference type="ARBA" id="ARBA00022618"/>
    </source>
</evidence>
<keyword evidence="6" id="KW-0808">Transferase</keyword>
<dbReference type="InterPro" id="IPR013437">
    <property type="entry name" value="FtsW"/>
</dbReference>
<evidence type="ECO:0000256" key="16">
    <source>
        <dbReference type="ARBA" id="ARBA00038053"/>
    </source>
</evidence>
<evidence type="ECO:0000256" key="15">
    <source>
        <dbReference type="ARBA" id="ARBA00033270"/>
    </source>
</evidence>
<feature type="transmembrane region" description="Helical" evidence="23">
    <location>
        <begin position="163"/>
        <end position="181"/>
    </location>
</feature>
<comment type="caution">
    <text evidence="24">The sequence shown here is derived from an EMBL/GenBank/DDBJ whole genome shotgun (WGS) entry which is preliminary data.</text>
</comment>
<evidence type="ECO:0000313" key="25">
    <source>
        <dbReference type="Proteomes" id="UP001183176"/>
    </source>
</evidence>
<keyword evidence="25" id="KW-1185">Reference proteome</keyword>
<gene>
    <name evidence="24" type="primary">ftsW</name>
    <name evidence="24" type="ORF">RM423_07865</name>
</gene>
<dbReference type="EMBL" id="JAVREH010000007">
    <property type="protein sequence ID" value="MDT0261309.1"/>
    <property type="molecule type" value="Genomic_DNA"/>
</dbReference>
<keyword evidence="7 23" id="KW-0812">Transmembrane</keyword>
<feature type="region of interest" description="Disordered" evidence="22">
    <location>
        <begin position="417"/>
        <end position="478"/>
    </location>
</feature>
<dbReference type="Pfam" id="PF01098">
    <property type="entry name" value="FTSW_RODA_SPOVE"/>
    <property type="match status" value="1"/>
</dbReference>
<sequence length="478" mass="50853">MIATLRGRVENTRLVRASGRYLGNPYASLQLMLAAGGGLLFFGLIMSASTTISASVHTTNEAPWTQLVREAEFVVLSVPVFWLAVRMAPSSYRRLAYPSLAMAVFGLVGVLIPGIGVTINGAHRWIQLGPLTLQPSEFAKLAILLWGADLLARKESLKTLRTAKHVFVPLVPGFVAIIALVMLEPDLGTSLCFMLLLLGLLWMVGLPYRFFLALLGVVVLAVTALAIAEPYRLQRLTTFMHPNLDPQGAGYHTMQGLYALSSGGIFGVGLGQGTSKYGWVPNANTDYVFAVVGEELGLLGCTVVLALFALFTYSAMRIALRSQDGFTRLVASGAAIWIAGQALINIGYVTALLPVTGIPLPFISNGGTSLILTCGVLGMLVSFARHEPAAVAAANAAASGGSTARWVRLLRLGAPNDNHAADTRSAPQPSANLQSPKASPWDRPSSATPWNAVTHFEPKQSPPKQSAAKQSTPRRRGA</sequence>
<evidence type="ECO:0000256" key="19">
    <source>
        <dbReference type="ARBA" id="ARBA00044770"/>
    </source>
</evidence>
<protein>
    <recommendedName>
        <fullName evidence="17">Probable peptidoglycan glycosyltransferase FtsW</fullName>
        <ecNumber evidence="19">2.4.99.28</ecNumber>
    </recommendedName>
    <alternativeName>
        <fullName evidence="18">Cell division protein FtsW</fullName>
    </alternativeName>
    <alternativeName>
        <fullName evidence="15">Cell wall polymerase</fullName>
    </alternativeName>
    <alternativeName>
        <fullName evidence="14">Peptidoglycan polymerase</fullName>
    </alternativeName>
</protein>
<keyword evidence="12" id="KW-0131">Cell cycle</keyword>
<comment type="catalytic activity">
    <reaction evidence="20">
        <text>[GlcNAc-(1-&gt;4)-Mur2Ac(oyl-L-Ala-gamma-D-Glu-L-Lys-D-Ala-D-Ala)](n)-di-trans,octa-cis-undecaprenyl diphosphate + beta-D-GlcNAc-(1-&gt;4)-Mur2Ac(oyl-L-Ala-gamma-D-Glu-L-Lys-D-Ala-D-Ala)-di-trans,octa-cis-undecaprenyl diphosphate = [GlcNAc-(1-&gt;4)-Mur2Ac(oyl-L-Ala-gamma-D-Glu-L-Lys-D-Ala-D-Ala)](n+1)-di-trans,octa-cis-undecaprenyl diphosphate + di-trans,octa-cis-undecaprenyl diphosphate + H(+)</text>
        <dbReference type="Rhea" id="RHEA:23708"/>
        <dbReference type="Rhea" id="RHEA-COMP:9602"/>
        <dbReference type="Rhea" id="RHEA-COMP:9603"/>
        <dbReference type="ChEBI" id="CHEBI:15378"/>
        <dbReference type="ChEBI" id="CHEBI:58405"/>
        <dbReference type="ChEBI" id="CHEBI:60033"/>
        <dbReference type="ChEBI" id="CHEBI:78435"/>
        <dbReference type="EC" id="2.4.99.28"/>
    </reaction>
</comment>
<feature type="transmembrane region" description="Helical" evidence="23">
    <location>
        <begin position="97"/>
        <end position="119"/>
    </location>
</feature>
<evidence type="ECO:0000313" key="24">
    <source>
        <dbReference type="EMBL" id="MDT0261309.1"/>
    </source>
</evidence>
<evidence type="ECO:0000256" key="3">
    <source>
        <dbReference type="ARBA" id="ARBA00022475"/>
    </source>
</evidence>
<evidence type="ECO:0000256" key="8">
    <source>
        <dbReference type="ARBA" id="ARBA00022960"/>
    </source>
</evidence>
<evidence type="ECO:0000256" key="6">
    <source>
        <dbReference type="ARBA" id="ARBA00022679"/>
    </source>
</evidence>
<feature type="transmembrane region" description="Helical" evidence="23">
    <location>
        <begin position="296"/>
        <end position="316"/>
    </location>
</feature>
<evidence type="ECO:0000256" key="7">
    <source>
        <dbReference type="ARBA" id="ARBA00022692"/>
    </source>
</evidence>
<proteinExistence type="inferred from homology"/>
<feature type="transmembrane region" description="Helical" evidence="23">
    <location>
        <begin position="362"/>
        <end position="383"/>
    </location>
</feature>
<evidence type="ECO:0000256" key="9">
    <source>
        <dbReference type="ARBA" id="ARBA00022984"/>
    </source>
</evidence>
<feature type="transmembrane region" description="Helical" evidence="23">
    <location>
        <begin position="187"/>
        <end position="204"/>
    </location>
</feature>
<reference evidence="25" key="1">
    <citation type="submission" date="2023-07" db="EMBL/GenBank/DDBJ databases">
        <title>30 novel species of actinomycetes from the DSMZ collection.</title>
        <authorList>
            <person name="Nouioui I."/>
        </authorList>
    </citation>
    <scope>NUCLEOTIDE SEQUENCE [LARGE SCALE GENOMIC DNA]</scope>
    <source>
        <strain evidence="25">DSM 44399</strain>
    </source>
</reference>
<evidence type="ECO:0000256" key="2">
    <source>
        <dbReference type="ARBA" id="ARBA00004752"/>
    </source>
</evidence>
<comment type="similarity">
    <text evidence="16">Belongs to the SEDS family. FtsW subfamily.</text>
</comment>
<evidence type="ECO:0000256" key="22">
    <source>
        <dbReference type="SAM" id="MobiDB-lite"/>
    </source>
</evidence>
<comment type="pathway">
    <text evidence="2">Cell wall biogenesis; peptidoglycan biosynthesis.</text>
</comment>
<evidence type="ECO:0000256" key="18">
    <source>
        <dbReference type="ARBA" id="ARBA00041418"/>
    </source>
</evidence>
<feature type="compositionally biased region" description="Polar residues" evidence="22">
    <location>
        <begin position="462"/>
        <end position="471"/>
    </location>
</feature>
<name>A0ABU2J9I5_9ACTN</name>
<evidence type="ECO:0000256" key="14">
    <source>
        <dbReference type="ARBA" id="ARBA00032370"/>
    </source>
</evidence>
<accession>A0ABU2J9I5</accession>
<evidence type="ECO:0000256" key="13">
    <source>
        <dbReference type="ARBA" id="ARBA00023316"/>
    </source>
</evidence>
<keyword evidence="9" id="KW-0573">Peptidoglycan synthesis</keyword>
<keyword evidence="11 23" id="KW-0472">Membrane</keyword>
<keyword evidence="3" id="KW-1003">Cell membrane</keyword>
<feature type="compositionally biased region" description="Polar residues" evidence="22">
    <location>
        <begin position="425"/>
        <end position="437"/>
    </location>
</feature>
<evidence type="ECO:0000256" key="23">
    <source>
        <dbReference type="SAM" id="Phobius"/>
    </source>
</evidence>
<comment type="function">
    <text evidence="21">Peptidoglycan polymerase that is essential for cell division.</text>
</comment>
<evidence type="ECO:0000256" key="20">
    <source>
        <dbReference type="ARBA" id="ARBA00049902"/>
    </source>
</evidence>
<dbReference type="PANTHER" id="PTHR30474:SF2">
    <property type="entry name" value="PEPTIDOGLYCAN GLYCOSYLTRANSFERASE FTSW-RELATED"/>
    <property type="match status" value="1"/>
</dbReference>
<keyword evidence="5" id="KW-0328">Glycosyltransferase</keyword>
<evidence type="ECO:0000256" key="10">
    <source>
        <dbReference type="ARBA" id="ARBA00022989"/>
    </source>
</evidence>
<keyword evidence="10 23" id="KW-1133">Transmembrane helix</keyword>
<feature type="transmembrane region" description="Helical" evidence="23">
    <location>
        <begin position="328"/>
        <end position="350"/>
    </location>
</feature>
<evidence type="ECO:0000256" key="11">
    <source>
        <dbReference type="ARBA" id="ARBA00023136"/>
    </source>
</evidence>
<comment type="subcellular location">
    <subcellularLocation>
        <location evidence="1">Cell membrane</location>
        <topology evidence="1">Multi-pass membrane protein</topology>
    </subcellularLocation>
</comment>
<keyword evidence="13" id="KW-0961">Cell wall biogenesis/degradation</keyword>
<keyword evidence="8" id="KW-0133">Cell shape</keyword>
<dbReference type="InterPro" id="IPR001182">
    <property type="entry name" value="FtsW/RodA"/>
</dbReference>
<feature type="transmembrane region" description="Helical" evidence="23">
    <location>
        <begin position="21"/>
        <end position="46"/>
    </location>
</feature>
<dbReference type="EC" id="2.4.99.28" evidence="19"/>
<dbReference type="RefSeq" id="WP_311422465.1">
    <property type="nucleotide sequence ID" value="NZ_JAVREH010000007.1"/>
</dbReference>
<organism evidence="24 25">
    <name type="scientific">Jatrophihabitans lederbergiae</name>
    <dbReference type="NCBI Taxonomy" id="3075547"/>
    <lineage>
        <taxon>Bacteria</taxon>
        <taxon>Bacillati</taxon>
        <taxon>Actinomycetota</taxon>
        <taxon>Actinomycetes</taxon>
        <taxon>Jatrophihabitantales</taxon>
        <taxon>Jatrophihabitantaceae</taxon>
        <taxon>Jatrophihabitans</taxon>
    </lineage>
</organism>
<feature type="transmembrane region" description="Helical" evidence="23">
    <location>
        <begin position="211"/>
        <end position="228"/>
    </location>
</feature>
<dbReference type="Proteomes" id="UP001183176">
    <property type="component" value="Unassembled WGS sequence"/>
</dbReference>
<evidence type="ECO:0000256" key="12">
    <source>
        <dbReference type="ARBA" id="ARBA00023306"/>
    </source>
</evidence>
<dbReference type="NCBIfam" id="TIGR02614">
    <property type="entry name" value="ftsW"/>
    <property type="match status" value="1"/>
</dbReference>
<evidence type="ECO:0000256" key="17">
    <source>
        <dbReference type="ARBA" id="ARBA00041185"/>
    </source>
</evidence>
<keyword evidence="4" id="KW-0132">Cell division</keyword>